<protein>
    <submittedName>
        <fullName evidence="3">Uncharacterized protein</fullName>
    </submittedName>
</protein>
<sequence length="193" mass="19311">MGAKLNKLKSKGLAKLAEDPSKFQEQVVSAVESNDEKKTKIFMEVDKNANYVLNYDELLSLAITNYDGEGAVFDLIMAAGKADVNKAGEGGNTPLHQAINAGKAAAGVKLVDAGASVATTNEAGQTPAALLEAKKGDFSDEDYNSLNGKLSGDAAAASGGDDAAAGDAAADDAAAGDAAADDAAADDAAADAE</sequence>
<dbReference type="SUPFAM" id="SSF48403">
    <property type="entry name" value="Ankyrin repeat"/>
    <property type="match status" value="1"/>
</dbReference>
<name>A0A0L0DG80_THETB</name>
<keyword evidence="1" id="KW-0040">ANK repeat</keyword>
<evidence type="ECO:0000313" key="4">
    <source>
        <dbReference type="Proteomes" id="UP000054408"/>
    </source>
</evidence>
<dbReference type="InterPro" id="IPR036770">
    <property type="entry name" value="Ankyrin_rpt-contain_sf"/>
</dbReference>
<feature type="compositionally biased region" description="Low complexity" evidence="2">
    <location>
        <begin position="152"/>
        <end position="178"/>
    </location>
</feature>
<evidence type="ECO:0000256" key="1">
    <source>
        <dbReference type="PROSITE-ProRule" id="PRU00023"/>
    </source>
</evidence>
<feature type="region of interest" description="Disordered" evidence="2">
    <location>
        <begin position="149"/>
        <end position="193"/>
    </location>
</feature>
<feature type="repeat" description="ANK" evidence="1">
    <location>
        <begin position="90"/>
        <end position="122"/>
    </location>
</feature>
<organism evidence="3 4">
    <name type="scientific">Thecamonas trahens ATCC 50062</name>
    <dbReference type="NCBI Taxonomy" id="461836"/>
    <lineage>
        <taxon>Eukaryota</taxon>
        <taxon>Apusozoa</taxon>
        <taxon>Apusomonadida</taxon>
        <taxon>Apusomonadidae</taxon>
        <taxon>Thecamonas</taxon>
    </lineage>
</organism>
<keyword evidence="4" id="KW-1185">Reference proteome</keyword>
<dbReference type="AlphaFoldDB" id="A0A0L0DG80"/>
<evidence type="ECO:0000313" key="3">
    <source>
        <dbReference type="EMBL" id="KNC50353.1"/>
    </source>
</evidence>
<reference evidence="3 4" key="1">
    <citation type="submission" date="2010-05" db="EMBL/GenBank/DDBJ databases">
        <title>The Genome Sequence of Thecamonas trahens ATCC 50062.</title>
        <authorList>
            <consortium name="The Broad Institute Genome Sequencing Platform"/>
            <person name="Russ C."/>
            <person name="Cuomo C."/>
            <person name="Shea T."/>
            <person name="Young S.K."/>
            <person name="Zeng Q."/>
            <person name="Koehrsen M."/>
            <person name="Haas B."/>
            <person name="Borodovsky M."/>
            <person name="Guigo R."/>
            <person name="Alvarado L."/>
            <person name="Berlin A."/>
            <person name="Bochicchio J."/>
            <person name="Borenstein D."/>
            <person name="Chapman S."/>
            <person name="Chen Z."/>
            <person name="Freedman E."/>
            <person name="Gellesch M."/>
            <person name="Goldberg J."/>
            <person name="Griggs A."/>
            <person name="Gujja S."/>
            <person name="Heilman E."/>
            <person name="Heiman D."/>
            <person name="Hepburn T."/>
            <person name="Howarth C."/>
            <person name="Jen D."/>
            <person name="Larson L."/>
            <person name="Mehta T."/>
            <person name="Park D."/>
            <person name="Pearson M."/>
            <person name="Roberts A."/>
            <person name="Saif S."/>
            <person name="Shenoy N."/>
            <person name="Sisk P."/>
            <person name="Stolte C."/>
            <person name="Sykes S."/>
            <person name="Thomson T."/>
            <person name="Walk T."/>
            <person name="White J."/>
            <person name="Yandava C."/>
            <person name="Burger G."/>
            <person name="Gray M.W."/>
            <person name="Holland P.W.H."/>
            <person name="King N."/>
            <person name="Lang F.B.F."/>
            <person name="Roger A.J."/>
            <person name="Ruiz-Trillo I."/>
            <person name="Lander E."/>
            <person name="Nusbaum C."/>
        </authorList>
    </citation>
    <scope>NUCLEOTIDE SEQUENCE [LARGE SCALE GENOMIC DNA]</scope>
    <source>
        <strain evidence="3 4">ATCC 50062</strain>
    </source>
</reference>
<gene>
    <name evidence="3" type="ORF">AMSG_06841</name>
</gene>
<dbReference type="Gene3D" id="1.25.40.20">
    <property type="entry name" value="Ankyrin repeat-containing domain"/>
    <property type="match status" value="1"/>
</dbReference>
<evidence type="ECO:0000256" key="2">
    <source>
        <dbReference type="SAM" id="MobiDB-lite"/>
    </source>
</evidence>
<feature type="compositionally biased region" description="Acidic residues" evidence="2">
    <location>
        <begin position="179"/>
        <end position="193"/>
    </location>
</feature>
<dbReference type="PROSITE" id="PS50088">
    <property type="entry name" value="ANK_REPEAT"/>
    <property type="match status" value="1"/>
</dbReference>
<dbReference type="PROSITE" id="PS50297">
    <property type="entry name" value="ANK_REP_REGION"/>
    <property type="match status" value="1"/>
</dbReference>
<dbReference type="GeneID" id="25565913"/>
<dbReference type="Proteomes" id="UP000054408">
    <property type="component" value="Unassembled WGS sequence"/>
</dbReference>
<dbReference type="EMBL" id="GL349461">
    <property type="protein sequence ID" value="KNC50353.1"/>
    <property type="molecule type" value="Genomic_DNA"/>
</dbReference>
<proteinExistence type="predicted"/>
<dbReference type="OrthoDB" id="71307at2759"/>
<dbReference type="RefSeq" id="XP_013756897.1">
    <property type="nucleotide sequence ID" value="XM_013901443.1"/>
</dbReference>
<accession>A0A0L0DG80</accession>
<dbReference type="InterPro" id="IPR002110">
    <property type="entry name" value="Ankyrin_rpt"/>
</dbReference>